<evidence type="ECO:0000256" key="5">
    <source>
        <dbReference type="ARBA" id="ARBA00023002"/>
    </source>
</evidence>
<evidence type="ECO:0000259" key="9">
    <source>
        <dbReference type="Pfam" id="PF02771"/>
    </source>
</evidence>
<comment type="cofactor">
    <cofactor evidence="1 6">
        <name>FAD</name>
        <dbReference type="ChEBI" id="CHEBI:57692"/>
    </cofactor>
</comment>
<keyword evidence="4 6" id="KW-0274">FAD</keyword>
<evidence type="ECO:0000256" key="3">
    <source>
        <dbReference type="ARBA" id="ARBA00022630"/>
    </source>
</evidence>
<comment type="similarity">
    <text evidence="2 6">Belongs to the acyl-CoA dehydrogenase family.</text>
</comment>
<evidence type="ECO:0000256" key="4">
    <source>
        <dbReference type="ARBA" id="ARBA00022827"/>
    </source>
</evidence>
<accession>A0A158P4K0</accession>
<dbReference type="PANTHER" id="PTHR43884:SF12">
    <property type="entry name" value="ISOVALERYL-COA DEHYDROGENASE, MITOCHONDRIAL-RELATED"/>
    <property type="match status" value="1"/>
</dbReference>
<evidence type="ECO:0000259" key="7">
    <source>
        <dbReference type="Pfam" id="PF00441"/>
    </source>
</evidence>
<reference evidence="11" key="1">
    <citation type="submission" date="2011-08" db="EMBL/GenBank/DDBJ databases">
        <authorList>
            <person name="Rombauts S."/>
        </authorList>
    </citation>
    <scope>NUCLEOTIDE SEQUENCE</scope>
    <source>
        <strain evidence="11">London</strain>
    </source>
</reference>
<dbReference type="InterPro" id="IPR036250">
    <property type="entry name" value="AcylCo_DH-like_C"/>
</dbReference>
<dbReference type="Pfam" id="PF00441">
    <property type="entry name" value="Acyl-CoA_dh_1"/>
    <property type="match status" value="1"/>
</dbReference>
<dbReference type="InterPro" id="IPR006091">
    <property type="entry name" value="Acyl-CoA_Oxase/DH_mid-dom"/>
</dbReference>
<dbReference type="InterPro" id="IPR013786">
    <property type="entry name" value="AcylCoA_DH/ox_N"/>
</dbReference>
<dbReference type="InterPro" id="IPR037069">
    <property type="entry name" value="AcylCoA_DH/ox_N_sf"/>
</dbReference>
<keyword evidence="11" id="KW-1185">Reference proteome</keyword>
<dbReference type="PANTHER" id="PTHR43884">
    <property type="entry name" value="ACYL-COA DEHYDROGENASE"/>
    <property type="match status" value="1"/>
</dbReference>
<dbReference type="Pfam" id="PF02770">
    <property type="entry name" value="Acyl-CoA_dh_M"/>
    <property type="match status" value="1"/>
</dbReference>
<evidence type="ECO:0000259" key="8">
    <source>
        <dbReference type="Pfam" id="PF02770"/>
    </source>
</evidence>
<keyword evidence="3 6" id="KW-0285">Flavoprotein</keyword>
<dbReference type="GO" id="GO:0050660">
    <property type="term" value="F:flavin adenine dinucleotide binding"/>
    <property type="evidence" value="ECO:0007669"/>
    <property type="project" value="InterPro"/>
</dbReference>
<reference evidence="10" key="2">
    <citation type="submission" date="2016-04" db="UniProtKB">
        <authorList>
            <consortium name="EnsemblMetazoa"/>
        </authorList>
    </citation>
    <scope>IDENTIFICATION</scope>
</reference>
<dbReference type="GO" id="GO:0003995">
    <property type="term" value="F:acyl-CoA dehydrogenase activity"/>
    <property type="evidence" value="ECO:0007669"/>
    <property type="project" value="InterPro"/>
</dbReference>
<evidence type="ECO:0000313" key="11">
    <source>
        <dbReference type="Proteomes" id="UP000015104"/>
    </source>
</evidence>
<keyword evidence="5 6" id="KW-0560">Oxidoreductase</keyword>
<dbReference type="EnsemblMetazoa" id="tetur04g09659.1">
    <property type="protein sequence ID" value="tetur04g09659.1"/>
    <property type="gene ID" value="tetur04g09659"/>
</dbReference>
<dbReference type="STRING" id="32264.A0A158P4K0"/>
<dbReference type="FunFam" id="1.10.540.10:FF:000026">
    <property type="entry name" value="Acyl-CoA dehydrogenase medium chain"/>
    <property type="match status" value="1"/>
</dbReference>
<feature type="domain" description="Acyl-CoA dehydrogenase/oxidase N-terminal" evidence="9">
    <location>
        <begin position="58"/>
        <end position="167"/>
    </location>
</feature>
<protein>
    <submittedName>
        <fullName evidence="10">Uncharacterized protein</fullName>
    </submittedName>
</protein>
<evidence type="ECO:0000256" key="2">
    <source>
        <dbReference type="ARBA" id="ARBA00009347"/>
    </source>
</evidence>
<sequence>MSFALSRSVFNGFRSHFFHLGTSKSSDQCINKWYQHCASHFIFKQQRSFSTSFDFKPSPETQEMVDLARNFTRDNIIPVASKYDQSGDFPVEIINKTHSLGLMNFFIPTEYGGVGVDYVDSLLIQEQLGYGCTAISMAMALNGLAGISLVNYGSAAQKDKYLTHLANKPSFTAFCVTEPGAGSDVAGLKTRADRTSTNEWILNGEKAWISNGSTANVYCVLARSDHSPETKPAKAFTMFLVDKGTPGLKIGKKEENLGQRCADTRSISFENVKLTSESVLGKVGEGFKMTMGAFDYQRPILACNSVGLAQRALDEAVKYSLERKAFGQPISNYQAIQFKLANMAIGIESARLTYLKAGWAYQNNEQITLLASIAKTLAADVANQSAAEAVQVFGGAGFNSEYPVEKLMRDAKLFHIYGGTVEIQRMVIAREIIKQAKDKL</sequence>
<organism evidence="10 11">
    <name type="scientific">Tetranychus urticae</name>
    <name type="common">Two-spotted spider mite</name>
    <dbReference type="NCBI Taxonomy" id="32264"/>
    <lineage>
        <taxon>Eukaryota</taxon>
        <taxon>Metazoa</taxon>
        <taxon>Ecdysozoa</taxon>
        <taxon>Arthropoda</taxon>
        <taxon>Chelicerata</taxon>
        <taxon>Arachnida</taxon>
        <taxon>Acari</taxon>
        <taxon>Acariformes</taxon>
        <taxon>Trombidiformes</taxon>
        <taxon>Prostigmata</taxon>
        <taxon>Eleutherengona</taxon>
        <taxon>Raphignathae</taxon>
        <taxon>Tetranychoidea</taxon>
        <taxon>Tetranychidae</taxon>
        <taxon>Tetranychus</taxon>
    </lineage>
</organism>
<dbReference type="SUPFAM" id="SSF56645">
    <property type="entry name" value="Acyl-CoA dehydrogenase NM domain-like"/>
    <property type="match status" value="1"/>
</dbReference>
<dbReference type="Proteomes" id="UP000015104">
    <property type="component" value="Unassembled WGS sequence"/>
</dbReference>
<feature type="domain" description="Acyl-CoA oxidase/dehydrogenase middle" evidence="8">
    <location>
        <begin position="173"/>
        <end position="272"/>
    </location>
</feature>
<dbReference type="FunFam" id="1.20.140.10:FF:000011">
    <property type="entry name" value="Medium-chain specific acyl-CoA dehydrogenase, mitochondrial"/>
    <property type="match status" value="1"/>
</dbReference>
<dbReference type="EMBL" id="CAEY01001362">
    <property type="status" value="NOT_ANNOTATED_CDS"/>
    <property type="molecule type" value="Genomic_DNA"/>
</dbReference>
<evidence type="ECO:0000256" key="6">
    <source>
        <dbReference type="RuleBase" id="RU362125"/>
    </source>
</evidence>
<dbReference type="Gene3D" id="1.10.540.10">
    <property type="entry name" value="Acyl-CoA dehydrogenase/oxidase, N-terminal domain"/>
    <property type="match status" value="1"/>
</dbReference>
<name>A0A158P4K0_TETUR</name>
<dbReference type="FunFam" id="2.40.110.10:FF:000001">
    <property type="entry name" value="Acyl-CoA dehydrogenase, mitochondrial"/>
    <property type="match status" value="1"/>
</dbReference>
<feature type="domain" description="Acyl-CoA dehydrogenase/oxidase C-terminal" evidence="7">
    <location>
        <begin position="284"/>
        <end position="432"/>
    </location>
</feature>
<dbReference type="InterPro" id="IPR009100">
    <property type="entry name" value="AcylCoA_DH/oxidase_NM_dom_sf"/>
</dbReference>
<dbReference type="SUPFAM" id="SSF47203">
    <property type="entry name" value="Acyl-CoA dehydrogenase C-terminal domain-like"/>
    <property type="match status" value="1"/>
</dbReference>
<dbReference type="AlphaFoldDB" id="A0A158P4K0"/>
<dbReference type="Gene3D" id="2.40.110.10">
    <property type="entry name" value="Butyryl-CoA Dehydrogenase, subunit A, domain 2"/>
    <property type="match status" value="1"/>
</dbReference>
<dbReference type="Pfam" id="PF02771">
    <property type="entry name" value="Acyl-CoA_dh_N"/>
    <property type="match status" value="1"/>
</dbReference>
<dbReference type="Gene3D" id="1.20.140.10">
    <property type="entry name" value="Butyryl-CoA Dehydrogenase, subunit A, domain 3"/>
    <property type="match status" value="1"/>
</dbReference>
<dbReference type="PROSITE" id="PS00073">
    <property type="entry name" value="ACYL_COA_DH_2"/>
    <property type="match status" value="1"/>
</dbReference>
<evidence type="ECO:0000313" key="10">
    <source>
        <dbReference type="EnsemblMetazoa" id="tetur04g09659.1"/>
    </source>
</evidence>
<evidence type="ECO:0000256" key="1">
    <source>
        <dbReference type="ARBA" id="ARBA00001974"/>
    </source>
</evidence>
<dbReference type="InterPro" id="IPR009075">
    <property type="entry name" value="AcylCo_DH/oxidase_C"/>
</dbReference>
<dbReference type="InterPro" id="IPR046373">
    <property type="entry name" value="Acyl-CoA_Oxase/DH_mid-dom_sf"/>
</dbReference>
<proteinExistence type="inferred from homology"/>
<dbReference type="InterPro" id="IPR006089">
    <property type="entry name" value="Acyl-CoA_DH_CS"/>
</dbReference>
<dbReference type="eggNOG" id="KOG0140">
    <property type="taxonomic scope" value="Eukaryota"/>
</dbReference>
<dbReference type="PROSITE" id="PS00072">
    <property type="entry name" value="ACYL_COA_DH_1"/>
    <property type="match status" value="1"/>
</dbReference>